<dbReference type="STRING" id="273121.WS2053"/>
<proteinExistence type="predicted"/>
<keyword evidence="2" id="KW-1185">Reference proteome</keyword>
<organism evidence="2">
    <name type="scientific">Wolinella succinogenes (strain ATCC 29543 / DSM 1740 / CCUG 13145 / JCM 31913 / LMG 7466 / NCTC 11488 / FDC 602W)</name>
    <name type="common">Vibrio succinogenes</name>
    <dbReference type="NCBI Taxonomy" id="273121"/>
    <lineage>
        <taxon>Bacteria</taxon>
        <taxon>Pseudomonadati</taxon>
        <taxon>Campylobacterota</taxon>
        <taxon>Epsilonproteobacteria</taxon>
        <taxon>Campylobacterales</taxon>
        <taxon>Helicobacteraceae</taxon>
        <taxon>Wolinella</taxon>
    </lineage>
</organism>
<dbReference type="AlphaFoldDB" id="Q7MQS2"/>
<evidence type="ECO:0008006" key="3">
    <source>
        <dbReference type="Google" id="ProtNLM"/>
    </source>
</evidence>
<evidence type="ECO:0000313" key="1">
    <source>
        <dbReference type="EMBL" id="CAE11053.1"/>
    </source>
</evidence>
<gene>
    <name evidence="1" type="ordered locus">WS2053</name>
</gene>
<dbReference type="EMBL" id="BX571662">
    <property type="protein sequence ID" value="CAE11053.1"/>
    <property type="molecule type" value="Genomic_DNA"/>
</dbReference>
<evidence type="ECO:0000313" key="2">
    <source>
        <dbReference type="Proteomes" id="UP000000422"/>
    </source>
</evidence>
<sequence length="293" mass="33659">MRMKSRNIIFYTPEQWGVLEKFSNFYSATHDFNDSGKRAVLGTISHFRKALTLKNLALKLVPNLENDEVELNEYGYSSAINSKELSAVIESIILELYSSLDCSITVICKIYSKYQGIPDSTRKYFKNVSSLKIDKRFPEQLIIAVQEATWYDDFRKIRDELTHLETGNCHKNDETGKIVYMHSGLKRKGVSLIINDIFAEIDQMIADINQFLGRVFAYLYSQLDDKPILQTCGIFNGRAYARYVSPHESMDFHSGICDARRWFDLEENPTCIFASECGAYKNANNVVRSKISK</sequence>
<accession>Q7MQS2</accession>
<name>Q7MQS2_WOLSU</name>
<dbReference type="Proteomes" id="UP000000422">
    <property type="component" value="Chromosome"/>
</dbReference>
<protein>
    <recommendedName>
        <fullName evidence="3">Cthe-2314-like HEPN domain-containing protein</fullName>
    </recommendedName>
</protein>
<dbReference type="HOGENOM" id="CLU_082739_0_0_7"/>
<dbReference type="eggNOG" id="ENOG5032BMQ">
    <property type="taxonomic scope" value="Bacteria"/>
</dbReference>
<reference evidence="1 2" key="1">
    <citation type="journal article" date="2003" name="Proc. Natl. Acad. Sci. U.S.A.">
        <title>Complete genome sequence and analysis of Wolinella succinogenes.</title>
        <authorList>
            <person name="Baar C."/>
            <person name="Eppinger M."/>
            <person name="Raddatz G."/>
            <person name="Simon JM."/>
            <person name="Lanz C."/>
            <person name="Klimmek O."/>
            <person name="Nandakumar R."/>
            <person name="Gross R."/>
            <person name="Rosinus A."/>
            <person name="Keller H."/>
            <person name="Jagtap P."/>
            <person name="Linke B."/>
            <person name="Meyer F."/>
            <person name="Lederer H."/>
            <person name="Schuster S.C."/>
        </authorList>
    </citation>
    <scope>NUCLEOTIDE SEQUENCE [LARGE SCALE GENOMIC DNA]</scope>
    <source>
        <strain evidence="2">ATCC 29543 / DSM 1740 / CCUG 13145 / JCM 31913 / LMG 7466 / NCTC 11488 / FDC 602W</strain>
    </source>
</reference>
<dbReference type="KEGG" id="wsu:WS2053"/>